<proteinExistence type="predicted"/>
<name>A0A914KVR7_MELIC</name>
<reference evidence="2" key="1">
    <citation type="submission" date="2022-11" db="UniProtKB">
        <authorList>
            <consortium name="WormBaseParasite"/>
        </authorList>
    </citation>
    <scope>IDENTIFICATION</scope>
</reference>
<evidence type="ECO:0000313" key="1">
    <source>
        <dbReference type="Proteomes" id="UP000887563"/>
    </source>
</evidence>
<organism evidence="1 2">
    <name type="scientific">Meloidogyne incognita</name>
    <name type="common">Southern root-knot nematode worm</name>
    <name type="synonym">Oxyuris incognita</name>
    <dbReference type="NCBI Taxonomy" id="6306"/>
    <lineage>
        <taxon>Eukaryota</taxon>
        <taxon>Metazoa</taxon>
        <taxon>Ecdysozoa</taxon>
        <taxon>Nematoda</taxon>
        <taxon>Chromadorea</taxon>
        <taxon>Rhabditida</taxon>
        <taxon>Tylenchina</taxon>
        <taxon>Tylenchomorpha</taxon>
        <taxon>Tylenchoidea</taxon>
        <taxon>Meloidogynidae</taxon>
        <taxon>Meloidogyninae</taxon>
        <taxon>Meloidogyne</taxon>
        <taxon>Meloidogyne incognita group</taxon>
    </lineage>
</organism>
<keyword evidence="1" id="KW-1185">Reference proteome</keyword>
<sequence length="122" mass="14142">MTTRCTSYTTRYTRFTYIRHIFFTYSRATIICSITPLTLNFATCTFRINTFITKTTHSAVIITRIPLMNTTSIETFILILSIWVQPDLPRADLPRPTCRDRLAAGRLVARPTCRRPTCRQAF</sequence>
<dbReference type="Proteomes" id="UP000887563">
    <property type="component" value="Unplaced"/>
</dbReference>
<accession>A0A914KVR7</accession>
<dbReference type="WBParaSite" id="Minc3s00136g05709">
    <property type="protein sequence ID" value="Minc3s00136g05709"/>
    <property type="gene ID" value="Minc3s00136g05709"/>
</dbReference>
<dbReference type="AlphaFoldDB" id="A0A914KVR7"/>
<protein>
    <submittedName>
        <fullName evidence="2">Candidate secreted effector</fullName>
    </submittedName>
</protein>
<evidence type="ECO:0000313" key="2">
    <source>
        <dbReference type="WBParaSite" id="Minc3s00136g05709"/>
    </source>
</evidence>